<protein>
    <recommendedName>
        <fullName evidence="3">Major capsid protein</fullName>
    </recommendedName>
</protein>
<dbReference type="Proteomes" id="UP001304671">
    <property type="component" value="Unassembled WGS sequence"/>
</dbReference>
<dbReference type="RefSeq" id="WP_323247357.1">
    <property type="nucleotide sequence ID" value="NZ_JAYFUL010000006.1"/>
</dbReference>
<keyword evidence="2" id="KW-1185">Reference proteome</keyword>
<organism evidence="1 2">
    <name type="scientific">Arcicella aquatica</name>
    <dbReference type="NCBI Taxonomy" id="217141"/>
    <lineage>
        <taxon>Bacteria</taxon>
        <taxon>Pseudomonadati</taxon>
        <taxon>Bacteroidota</taxon>
        <taxon>Cytophagia</taxon>
        <taxon>Cytophagales</taxon>
        <taxon>Flectobacillaceae</taxon>
        <taxon>Arcicella</taxon>
    </lineage>
</organism>
<gene>
    <name evidence="1" type="ORF">VB264_05155</name>
</gene>
<proteinExistence type="predicted"/>
<reference evidence="1 2" key="1">
    <citation type="submission" date="2023-12" db="EMBL/GenBank/DDBJ databases">
        <title>Novel species of the genus Arcicella isolated from rivers.</title>
        <authorList>
            <person name="Lu H."/>
        </authorList>
    </citation>
    <scope>NUCLEOTIDE SEQUENCE [LARGE SCALE GENOMIC DNA]</scope>
    <source>
        <strain evidence="1 2">LMG 21963</strain>
    </source>
</reference>
<evidence type="ECO:0000313" key="1">
    <source>
        <dbReference type="EMBL" id="MEA5257164.1"/>
    </source>
</evidence>
<dbReference type="EMBL" id="JAYFUL010000006">
    <property type="protein sequence ID" value="MEA5257164.1"/>
    <property type="molecule type" value="Genomic_DNA"/>
</dbReference>
<comment type="caution">
    <text evidence="1">The sequence shown here is derived from an EMBL/GenBank/DDBJ whole genome shotgun (WGS) entry which is preliminary data.</text>
</comment>
<accession>A0ABU5QKC3</accession>
<name>A0ABU5QKC3_9BACT</name>
<sequence length="460" mass="51711">MNLTIKIGGEVVDVTSELVCNLKKQSPMFLRDEVIGDYAEEIILPFTVRNDRILGYYRHPQVLASPTKMYCEQYVNSNRLARGYVLPLEAISDYKLGYTSNLEAVFGNLRTKSLREIDFGTLPIPSDFDVTLSNTYAAGGYVFPSIKNPDFYQNMPAGFSGIINECTAGHYSGGTKVPMFFLRYILDQLAIKVDYEFSFDTPEINRFLIYNTLSLDELNTIYPQNHLPDLPLGVFLLEVAKLTNSALFFDAPNRKLQFRTRKSVYQADCTLDWSKKAKPILGKMPTNISGLELSFSVDSDDATTKVQHPYFDGYLTAGAEENIFKVQTVWSSLITDGGLPFTLQQGITTGQNDKNFSPRMLQWAGVVDGVPVALPEVSGLGLYWNGANGLYNTYYKEEESFLMNTFRTPPVDLYLTESDLAGWTPDRKIHINGVNYIFEEIVCPLHNLSLGCVGHGYRIN</sequence>
<evidence type="ECO:0008006" key="3">
    <source>
        <dbReference type="Google" id="ProtNLM"/>
    </source>
</evidence>
<evidence type="ECO:0000313" key="2">
    <source>
        <dbReference type="Proteomes" id="UP001304671"/>
    </source>
</evidence>